<evidence type="ECO:0000313" key="1">
    <source>
        <dbReference type="EMBL" id="QHT11043.1"/>
    </source>
</evidence>
<name>A0A6C0D3L2_9ZZZZ</name>
<accession>A0A6C0D3L2</accession>
<reference evidence="1" key="1">
    <citation type="journal article" date="2020" name="Nature">
        <title>Giant virus diversity and host interactions through global metagenomics.</title>
        <authorList>
            <person name="Schulz F."/>
            <person name="Roux S."/>
            <person name="Paez-Espino D."/>
            <person name="Jungbluth S."/>
            <person name="Walsh D.A."/>
            <person name="Denef V.J."/>
            <person name="McMahon K.D."/>
            <person name="Konstantinidis K.T."/>
            <person name="Eloe-Fadrosh E.A."/>
            <person name="Kyrpides N.C."/>
            <person name="Woyke T."/>
        </authorList>
    </citation>
    <scope>NUCLEOTIDE SEQUENCE</scope>
    <source>
        <strain evidence="1">GVMAG-M-3300023174-111</strain>
    </source>
</reference>
<proteinExistence type="predicted"/>
<sequence>MPICYSNNEFINIQTMMANYIKKHCKHSIIKDSIDIHPDKSKTIFYCEYCLTTFDRP</sequence>
<protein>
    <submittedName>
        <fullName evidence="1">Uncharacterized protein</fullName>
    </submittedName>
</protein>
<dbReference type="EMBL" id="MN739530">
    <property type="protein sequence ID" value="QHT11043.1"/>
    <property type="molecule type" value="Genomic_DNA"/>
</dbReference>
<dbReference type="AlphaFoldDB" id="A0A6C0D3L2"/>
<organism evidence="1">
    <name type="scientific">viral metagenome</name>
    <dbReference type="NCBI Taxonomy" id="1070528"/>
    <lineage>
        <taxon>unclassified sequences</taxon>
        <taxon>metagenomes</taxon>
        <taxon>organismal metagenomes</taxon>
    </lineage>
</organism>